<feature type="compositionally biased region" description="Polar residues" evidence="1">
    <location>
        <begin position="49"/>
        <end position="60"/>
    </location>
</feature>
<gene>
    <name evidence="2" type="ORF">BKA67DRAFT_531852</name>
</gene>
<comment type="caution">
    <text evidence="2">The sequence shown here is derived from an EMBL/GenBank/DDBJ whole genome shotgun (WGS) entry which is preliminary data.</text>
</comment>
<feature type="region of interest" description="Disordered" evidence="1">
    <location>
        <begin position="696"/>
        <end position="767"/>
    </location>
</feature>
<dbReference type="EMBL" id="JAGPXC010000002">
    <property type="protein sequence ID" value="KAH6656591.1"/>
    <property type="molecule type" value="Genomic_DNA"/>
</dbReference>
<evidence type="ECO:0000313" key="2">
    <source>
        <dbReference type="EMBL" id="KAH6656591.1"/>
    </source>
</evidence>
<dbReference type="OrthoDB" id="5235778at2759"/>
<feature type="compositionally biased region" description="Basic and acidic residues" evidence="1">
    <location>
        <begin position="646"/>
        <end position="656"/>
    </location>
</feature>
<dbReference type="GeneID" id="70128333"/>
<feature type="region of interest" description="Disordered" evidence="1">
    <location>
        <begin position="246"/>
        <end position="353"/>
    </location>
</feature>
<feature type="compositionally biased region" description="Low complexity" evidence="1">
    <location>
        <begin position="703"/>
        <end position="737"/>
    </location>
</feature>
<name>A0A9P8UQR6_9PEZI</name>
<feature type="compositionally biased region" description="Pro residues" evidence="1">
    <location>
        <begin position="251"/>
        <end position="260"/>
    </location>
</feature>
<dbReference type="RefSeq" id="XP_045960825.1">
    <property type="nucleotide sequence ID" value="XM_046099441.1"/>
</dbReference>
<feature type="region of interest" description="Disordered" evidence="1">
    <location>
        <begin position="646"/>
        <end position="678"/>
    </location>
</feature>
<accession>A0A9P8UQR6</accession>
<sequence>MCSRGPLPGSGYTYDDDDTADEGGLSPPPSSSVSSVNPDELGDEIVVGTGNQISATNGDKSSPLRVTSDKEDVDMADAHDGTPASHYPKRKRASVYENLGEDKLEGGLLVGADDPSMGNRVSKQAKSAPTSMKGVLLGYWRDSPVPNDAKKHAVIGFPDVRDRLRTRIQPQTRSGETINARLFPIPPGPGGSWTTFDRTVFDDHLVGLDHNEIKEYIRIRLETGINEETEEERLKAELAAIEEAKRRLKANPPPETPQPPAVAYGKFLPENPQHGHRGDTKRRRTGSTTASFNVVTSTPTPAPAAAPTPAPVPAPASVPTPIPAMVSSQASTPTPKPEAQQQPPPAPSAPIPVIAPQQDVLPEVQHHHHILHQLPSQAQGPLTPASVPVTVPTPPQQPQPLPQHILQQHHIPIQQQPMPLQGPPMHQHMRPDDAQYIGNLPGQRPTRILVGCWSRSSAKKDADKHAVYGILGANDMFRVKLVRETMDGRFVDGNFPTGAGALWIAYEEVNFLPHIRDLNRTEMKEYVRVRQYQIDSGEAEEERVANETKAVYEAQRRAALNPKAPTGPPVHTGRHSLNAYPEEMASPSIKPDLSMQDMRDPRRGVLQDIRGRPVQEVDYRQTGRAASIDPLERTNSLARREVHKMEAAQMRQERGHGQRSMSSAPMPTPPPGIVPSDNRLMFQDNIKRLNGVWSSRETRLQEHQQQQQQQQQHQHQHQQQQVQAAQAAQAAQMMQMPPQQPPPQPQQQQQQQQPPPLPSQQMIPGPNMDEVRVLGNITYTRKQNGPFAGKLVSRGEILTIDGEDYVEYRVLTKPTFF</sequence>
<organism evidence="2 3">
    <name type="scientific">Truncatella angustata</name>
    <dbReference type="NCBI Taxonomy" id="152316"/>
    <lineage>
        <taxon>Eukaryota</taxon>
        <taxon>Fungi</taxon>
        <taxon>Dikarya</taxon>
        <taxon>Ascomycota</taxon>
        <taxon>Pezizomycotina</taxon>
        <taxon>Sordariomycetes</taxon>
        <taxon>Xylariomycetidae</taxon>
        <taxon>Amphisphaeriales</taxon>
        <taxon>Sporocadaceae</taxon>
        <taxon>Truncatella</taxon>
    </lineage>
</organism>
<dbReference type="AlphaFoldDB" id="A0A9P8UQR6"/>
<keyword evidence="3" id="KW-1185">Reference proteome</keyword>
<feature type="compositionally biased region" description="Pro residues" evidence="1">
    <location>
        <begin position="300"/>
        <end position="322"/>
    </location>
</feature>
<evidence type="ECO:0000256" key="1">
    <source>
        <dbReference type="SAM" id="MobiDB-lite"/>
    </source>
</evidence>
<feature type="region of interest" description="Disordered" evidence="1">
    <location>
        <begin position="1"/>
        <end position="91"/>
    </location>
</feature>
<reference evidence="2" key="1">
    <citation type="journal article" date="2021" name="Nat. Commun.">
        <title>Genetic determinants of endophytism in the Arabidopsis root mycobiome.</title>
        <authorList>
            <person name="Mesny F."/>
            <person name="Miyauchi S."/>
            <person name="Thiergart T."/>
            <person name="Pickel B."/>
            <person name="Atanasova L."/>
            <person name="Karlsson M."/>
            <person name="Huettel B."/>
            <person name="Barry K.W."/>
            <person name="Haridas S."/>
            <person name="Chen C."/>
            <person name="Bauer D."/>
            <person name="Andreopoulos W."/>
            <person name="Pangilinan J."/>
            <person name="LaButti K."/>
            <person name="Riley R."/>
            <person name="Lipzen A."/>
            <person name="Clum A."/>
            <person name="Drula E."/>
            <person name="Henrissat B."/>
            <person name="Kohler A."/>
            <person name="Grigoriev I.V."/>
            <person name="Martin F.M."/>
            <person name="Hacquard S."/>
        </authorList>
    </citation>
    <scope>NUCLEOTIDE SEQUENCE</scope>
    <source>
        <strain evidence="2">MPI-SDFR-AT-0073</strain>
    </source>
</reference>
<dbReference type="PANTHER" id="PTHR48125">
    <property type="entry name" value="LP07818P1"/>
    <property type="match status" value="1"/>
</dbReference>
<evidence type="ECO:0000313" key="3">
    <source>
        <dbReference type="Proteomes" id="UP000758603"/>
    </source>
</evidence>
<dbReference type="PANTHER" id="PTHR48125:SF12">
    <property type="entry name" value="AT HOOK TRANSCRIPTION FACTOR FAMILY-RELATED"/>
    <property type="match status" value="1"/>
</dbReference>
<protein>
    <submittedName>
        <fullName evidence="2">Uncharacterized protein</fullName>
    </submittedName>
</protein>
<dbReference type="Proteomes" id="UP000758603">
    <property type="component" value="Unassembled WGS sequence"/>
</dbReference>
<proteinExistence type="predicted"/>